<feature type="active site" evidence="4">
    <location>
        <position position="36"/>
    </location>
</feature>
<dbReference type="PANTHER" id="PTHR43774">
    <property type="entry name" value="PEPTIDE METHIONINE SULFOXIDE REDUCTASE"/>
    <property type="match status" value="1"/>
</dbReference>
<evidence type="ECO:0000256" key="5">
    <source>
        <dbReference type="SAM" id="SignalP"/>
    </source>
</evidence>
<evidence type="ECO:0000256" key="2">
    <source>
        <dbReference type="ARBA" id="ARBA00047806"/>
    </source>
</evidence>
<keyword evidence="1 4" id="KW-0560">Oxidoreductase</keyword>
<dbReference type="RefSeq" id="WP_311689223.1">
    <property type="nucleotide sequence ID" value="NZ_JAVRHL010000001.1"/>
</dbReference>
<dbReference type="InterPro" id="IPR036509">
    <property type="entry name" value="Met_Sox_Rdtase_MsrA_sf"/>
</dbReference>
<evidence type="ECO:0000313" key="7">
    <source>
        <dbReference type="EMBL" id="MDT0681495.1"/>
    </source>
</evidence>
<evidence type="ECO:0000256" key="4">
    <source>
        <dbReference type="HAMAP-Rule" id="MF_01401"/>
    </source>
</evidence>
<keyword evidence="5" id="KW-0732">Signal</keyword>
<proteinExistence type="inferred from homology"/>
<feature type="signal peptide" evidence="5">
    <location>
        <begin position="1"/>
        <end position="24"/>
    </location>
</feature>
<dbReference type="GO" id="GO:0008113">
    <property type="term" value="F:peptide-methionine (S)-S-oxide reductase activity"/>
    <property type="evidence" value="ECO:0007669"/>
    <property type="project" value="UniProtKB-EC"/>
</dbReference>
<evidence type="ECO:0000259" key="6">
    <source>
        <dbReference type="Pfam" id="PF01625"/>
    </source>
</evidence>
<comment type="similarity">
    <text evidence="4">Belongs to the MsrA Met sulfoxide reductase family.</text>
</comment>
<dbReference type="SUPFAM" id="SSF55068">
    <property type="entry name" value="Peptide methionine sulfoxide reductase"/>
    <property type="match status" value="1"/>
</dbReference>
<dbReference type="EC" id="1.8.4.11" evidence="4"/>
<sequence>MTFKPQIAAAAFAALSGFAGPALAQQTETAVVAGGCFWCVEADFEKVQGVSEVVSGYSGGTVENPTYKQVVRGGTGHREAARIVYDPAQIDYATLINLFLRSVDPLDAGGQFCDRGESYTTAIFVGNEEERRIAEEQIAAAEQELGKDIVTPVLDEAAFYEAEDYHQDYYKSDDRLPVTSVGLAVPKSVAYERYREGCGRDARLRQIWGADNPFIKGAS</sequence>
<feature type="domain" description="Peptide methionine sulphoxide reductase MsrA" evidence="6">
    <location>
        <begin position="29"/>
        <end position="173"/>
    </location>
</feature>
<dbReference type="NCBIfam" id="TIGR00401">
    <property type="entry name" value="msrA"/>
    <property type="match status" value="1"/>
</dbReference>
<evidence type="ECO:0000256" key="3">
    <source>
        <dbReference type="ARBA" id="ARBA00048782"/>
    </source>
</evidence>
<dbReference type="InterPro" id="IPR002569">
    <property type="entry name" value="Met_Sox_Rdtase_MsrA_dom"/>
</dbReference>
<evidence type="ECO:0000313" key="8">
    <source>
        <dbReference type="Proteomes" id="UP001265259"/>
    </source>
</evidence>
<comment type="catalytic activity">
    <reaction evidence="3 4">
        <text>[thioredoxin]-disulfide + L-methionine + H2O = L-methionine (S)-S-oxide + [thioredoxin]-dithiol</text>
        <dbReference type="Rhea" id="RHEA:19993"/>
        <dbReference type="Rhea" id="RHEA-COMP:10698"/>
        <dbReference type="Rhea" id="RHEA-COMP:10700"/>
        <dbReference type="ChEBI" id="CHEBI:15377"/>
        <dbReference type="ChEBI" id="CHEBI:29950"/>
        <dbReference type="ChEBI" id="CHEBI:50058"/>
        <dbReference type="ChEBI" id="CHEBI:57844"/>
        <dbReference type="ChEBI" id="CHEBI:58772"/>
        <dbReference type="EC" id="1.8.4.11"/>
    </reaction>
</comment>
<dbReference type="Pfam" id="PF01625">
    <property type="entry name" value="PMSR"/>
    <property type="match status" value="1"/>
</dbReference>
<evidence type="ECO:0000256" key="1">
    <source>
        <dbReference type="ARBA" id="ARBA00023002"/>
    </source>
</evidence>
<reference evidence="7 8" key="1">
    <citation type="submission" date="2023-09" db="EMBL/GenBank/DDBJ databases">
        <authorList>
            <person name="Rey-Velasco X."/>
        </authorList>
    </citation>
    <scope>NUCLEOTIDE SEQUENCE [LARGE SCALE GENOMIC DNA]</scope>
    <source>
        <strain evidence="7 8">F158</strain>
    </source>
</reference>
<keyword evidence="8" id="KW-1185">Reference proteome</keyword>
<protein>
    <recommendedName>
        <fullName evidence="4">Peptide methionine sulfoxide reductase MsrA</fullName>
        <shortName evidence="4">Protein-methionine-S-oxide reductase</shortName>
        <ecNumber evidence="4">1.8.4.11</ecNumber>
    </recommendedName>
    <alternativeName>
        <fullName evidence="4">Peptide-methionine (S)-S-oxide reductase</fullName>
        <shortName evidence="4">Peptide Met(O) reductase</shortName>
    </alternativeName>
</protein>
<gene>
    <name evidence="4 7" type="primary">msrA</name>
    <name evidence="7" type="ORF">RM543_02265</name>
</gene>
<dbReference type="Gene3D" id="3.30.1060.10">
    <property type="entry name" value="Peptide methionine sulphoxide reductase MsrA"/>
    <property type="match status" value="1"/>
</dbReference>
<organism evidence="7 8">
    <name type="scientific">Tropicimonas omnivorans</name>
    <dbReference type="NCBI Taxonomy" id="3075590"/>
    <lineage>
        <taxon>Bacteria</taxon>
        <taxon>Pseudomonadati</taxon>
        <taxon>Pseudomonadota</taxon>
        <taxon>Alphaproteobacteria</taxon>
        <taxon>Rhodobacterales</taxon>
        <taxon>Roseobacteraceae</taxon>
        <taxon>Tropicimonas</taxon>
    </lineage>
</organism>
<dbReference type="PANTHER" id="PTHR43774:SF1">
    <property type="entry name" value="PEPTIDE METHIONINE SULFOXIDE REDUCTASE MSRA 2"/>
    <property type="match status" value="1"/>
</dbReference>
<dbReference type="EMBL" id="JAVRHL010000001">
    <property type="protein sequence ID" value="MDT0681495.1"/>
    <property type="molecule type" value="Genomic_DNA"/>
</dbReference>
<name>A0ABU3DCW4_9RHOB</name>
<dbReference type="Proteomes" id="UP001265259">
    <property type="component" value="Unassembled WGS sequence"/>
</dbReference>
<feature type="chain" id="PRO_5045292103" description="Peptide methionine sulfoxide reductase MsrA" evidence="5">
    <location>
        <begin position="25"/>
        <end position="219"/>
    </location>
</feature>
<comment type="catalytic activity">
    <reaction evidence="2 4">
        <text>L-methionyl-[protein] + [thioredoxin]-disulfide + H2O = L-methionyl-(S)-S-oxide-[protein] + [thioredoxin]-dithiol</text>
        <dbReference type="Rhea" id="RHEA:14217"/>
        <dbReference type="Rhea" id="RHEA-COMP:10698"/>
        <dbReference type="Rhea" id="RHEA-COMP:10700"/>
        <dbReference type="Rhea" id="RHEA-COMP:12313"/>
        <dbReference type="Rhea" id="RHEA-COMP:12315"/>
        <dbReference type="ChEBI" id="CHEBI:15377"/>
        <dbReference type="ChEBI" id="CHEBI:16044"/>
        <dbReference type="ChEBI" id="CHEBI:29950"/>
        <dbReference type="ChEBI" id="CHEBI:44120"/>
        <dbReference type="ChEBI" id="CHEBI:50058"/>
        <dbReference type="EC" id="1.8.4.11"/>
    </reaction>
</comment>
<dbReference type="HAMAP" id="MF_01401">
    <property type="entry name" value="MsrA"/>
    <property type="match status" value="1"/>
</dbReference>
<accession>A0ABU3DCW4</accession>
<comment type="caution">
    <text evidence="7">The sequence shown here is derived from an EMBL/GenBank/DDBJ whole genome shotgun (WGS) entry which is preliminary data.</text>
</comment>
<comment type="function">
    <text evidence="4">Has an important function as a repair enzyme for proteins that have been inactivated by oxidation. Catalyzes the reversible oxidation-reduction of methionine sulfoxide in proteins to methionine.</text>
</comment>